<protein>
    <submittedName>
        <fullName evidence="1">Cell-to-cell movement protein</fullName>
    </submittedName>
</protein>
<evidence type="ECO:0000313" key="1">
    <source>
        <dbReference type="EMBL" id="QWQ49844.1"/>
    </source>
</evidence>
<dbReference type="InterPro" id="IPR004980">
    <property type="entry name" value="Tenui_NS4"/>
</dbReference>
<proteinExistence type="predicted"/>
<reference evidence="1 2" key="1">
    <citation type="submission" date="2021-02" db="EMBL/GenBank/DDBJ databases">
        <title>Molecular characterisation of a new tenuivirus from Festuca sp.</title>
        <authorList>
            <person name="Gaafar Y.Z.A."/>
            <person name="Rabenstein F."/>
            <person name="Zia A."/>
            <person name="Gaafar A.-R.Z.A."/>
            <person name="Ziebell H."/>
        </authorList>
    </citation>
    <scope>NUCLEOTIDE SEQUENCE [LARGE SCALE GENOMIC DNA]</scope>
    <source>
        <strain evidence="1">JKI ID 34091</strain>
    </source>
</reference>
<sequence length="284" mass="32281">MSLARYNPFKKSTLLTDDLTEKAAEKYEKSNKKKLAMKSRPLTQGRLTIDAAATVLGLEPFSFADVRANSYDMFVAKQDYSISANRKAHFIIDSSPLMFRKPLQNFPFFRVATFAVVWIGIKGRATGNVTFKIIDKSYRDPAKQVEVEVCYPMSKNFAVLGSLPNFISYEDSHKMQVEILVKDDSVENCVIARSLWFWGIERTDFPVPMEAQKTVMFEFEPLPDRTINHLSKFKNFTTDVVQRAVTSAFTTKQISEIDPGVEFGVTKQPGLVPLIKKRQPVLEI</sequence>
<dbReference type="EMBL" id="MW678793">
    <property type="protein sequence ID" value="QWQ49844.1"/>
    <property type="molecule type" value="Genomic_RNA"/>
</dbReference>
<gene>
    <name evidence="1" type="ORF">GrTV2s4gp2</name>
</gene>
<name>A0A8F1N7L6_9VIRU</name>
<dbReference type="Proteomes" id="UP001253160">
    <property type="component" value="Genome"/>
</dbReference>
<dbReference type="Pfam" id="PF03300">
    <property type="entry name" value="Tenui_NS4"/>
    <property type="match status" value="1"/>
</dbReference>
<evidence type="ECO:0000313" key="2">
    <source>
        <dbReference type="Proteomes" id="UP001253160"/>
    </source>
</evidence>
<organism evidence="1 2">
    <name type="scientific">Festuca stripe-associated virus</name>
    <dbReference type="NCBI Taxonomy" id="2847287"/>
    <lineage>
        <taxon>Viruses</taxon>
        <taxon>Riboviria</taxon>
        <taxon>Orthornavirae</taxon>
        <taxon>Negarnaviricota</taxon>
        <taxon>Polyploviricotina</taxon>
        <taxon>Bunyaviricetes</taxon>
        <taxon>Hareavirales</taxon>
        <taxon>Phenuiviridae</taxon>
        <taxon>Tenuivirus</taxon>
        <taxon>Tenuivirus festucae</taxon>
    </lineage>
</organism>
<keyword evidence="2" id="KW-1185">Reference proteome</keyword>
<accession>A0A8F1N7L6</accession>
<dbReference type="GO" id="GO:0046740">
    <property type="term" value="P:transport of virus in host, cell to cell"/>
    <property type="evidence" value="ECO:0007669"/>
    <property type="project" value="InterPro"/>
</dbReference>